<name>A0A2G1DLX1_9BACT</name>
<keyword evidence="1" id="KW-0175">Coiled coil</keyword>
<evidence type="ECO:0000256" key="1">
    <source>
        <dbReference type="SAM" id="Coils"/>
    </source>
</evidence>
<evidence type="ECO:0000313" key="4">
    <source>
        <dbReference type="Proteomes" id="UP000221222"/>
    </source>
</evidence>
<dbReference type="EMBL" id="NXFY01000001">
    <property type="protein sequence ID" value="PHO19346.1"/>
    <property type="molecule type" value="Genomic_DNA"/>
</dbReference>
<dbReference type="Proteomes" id="UP000221222">
    <property type="component" value="Unassembled WGS sequence"/>
</dbReference>
<dbReference type="EMBL" id="CP032098">
    <property type="protein sequence ID" value="AXX92119.1"/>
    <property type="molecule type" value="Genomic_DNA"/>
</dbReference>
<reference evidence="3 4" key="1">
    <citation type="submission" date="2017-09" db="EMBL/GenBank/DDBJ databases">
        <title>Arcobacter canalis sp. nov., a new species isolated from a water canal contaminated with urban sewage.</title>
        <authorList>
            <person name="Perez-Cataluna A."/>
            <person name="Salas-Masso N."/>
            <person name="Figueras M.J."/>
        </authorList>
    </citation>
    <scope>NUCLEOTIDE SEQUENCE [LARGE SCALE GENOMIC DNA]</scope>
    <source>
        <strain evidence="3 4">F98-3</strain>
    </source>
</reference>
<dbReference type="RefSeq" id="WP_099341163.1">
    <property type="nucleotide sequence ID" value="NZ_CP032098.1"/>
</dbReference>
<evidence type="ECO:0000313" key="2">
    <source>
        <dbReference type="EMBL" id="AXX92119.1"/>
    </source>
</evidence>
<dbReference type="Proteomes" id="UP000262712">
    <property type="component" value="Chromosome"/>
</dbReference>
<feature type="coiled-coil region" evidence="1">
    <location>
        <begin position="4"/>
        <end position="77"/>
    </location>
</feature>
<evidence type="ECO:0000313" key="5">
    <source>
        <dbReference type="Proteomes" id="UP000262712"/>
    </source>
</evidence>
<keyword evidence="4" id="KW-1185">Reference proteome</keyword>
<organism evidence="3 4">
    <name type="scientific">Malaciobacter molluscorum LMG 25693</name>
    <dbReference type="NCBI Taxonomy" id="870501"/>
    <lineage>
        <taxon>Bacteria</taxon>
        <taxon>Pseudomonadati</taxon>
        <taxon>Campylobacterota</taxon>
        <taxon>Epsilonproteobacteria</taxon>
        <taxon>Campylobacterales</taxon>
        <taxon>Arcobacteraceae</taxon>
        <taxon>Malaciobacter</taxon>
    </lineage>
</organism>
<dbReference type="AlphaFoldDB" id="A0A2G1DLX1"/>
<feature type="coiled-coil region" evidence="1">
    <location>
        <begin position="142"/>
        <end position="169"/>
    </location>
</feature>
<reference evidence="2 5" key="2">
    <citation type="submission" date="2018-08" db="EMBL/GenBank/DDBJ databases">
        <title>Complete genome of the Arcobacter molluscorum type strain LMG 25693.</title>
        <authorList>
            <person name="Miller W.G."/>
            <person name="Yee E."/>
            <person name="Bono J.L."/>
        </authorList>
    </citation>
    <scope>NUCLEOTIDE SEQUENCE [LARGE SCALE GENOMIC DNA]</scope>
    <source>
        <strain evidence="2 5">CECT 7696</strain>
    </source>
</reference>
<dbReference type="KEGG" id="amol:AMOL_1135"/>
<accession>A0A2G1DLX1</accession>
<sequence>MESIIALEELIKENETKIALQQKQIKNHESGVNKLSRMALASAENSLEIATELVDKYRKMLEKLQSVEEEELREKEQLVILAERKKYFDAQPSRIKLNKEESSDKKLEVLRILDELPEDVHFEDQELFEMAEKSLELNLYDLEDFHNKLEDIQSEFTAIKEQIENENLQELPTIDSLIPIVVLHFYVLKSNIQDHIKKINDEALEKQKKQEDDKSAKIKKIEDSLKEQEELLQAKQTDKNTKKQEIVDIQSTMKTLHAKLLKTKNIKIEKPIEKKFSGFPKYQDWWIRELWSSHQAYFALFRWKKIINKLCVTTEQKKAWSIIFDRWVFIKKLLSDKGKLAYHYHFAFDSLLYTYAELEEEIELKNIESMETIINKITAKEDFTKNVSFHKINTSYLQFKTEKINKKLKQKKEDILF</sequence>
<proteinExistence type="predicted"/>
<feature type="coiled-coil region" evidence="1">
    <location>
        <begin position="204"/>
        <end position="245"/>
    </location>
</feature>
<evidence type="ECO:0000313" key="3">
    <source>
        <dbReference type="EMBL" id="PHO19346.1"/>
    </source>
</evidence>
<protein>
    <submittedName>
        <fullName evidence="3">Uncharacterized protein</fullName>
    </submittedName>
</protein>
<gene>
    <name evidence="2" type="ORF">AMOL_1135</name>
    <name evidence="3" type="ORF">CPU12_00790</name>
</gene>